<dbReference type="InterPro" id="IPR013087">
    <property type="entry name" value="Znf_C2H2_type"/>
</dbReference>
<evidence type="ECO:0000256" key="8">
    <source>
        <dbReference type="ARBA" id="ARBA00023242"/>
    </source>
</evidence>
<dbReference type="PROSITE" id="PS00028">
    <property type="entry name" value="ZINC_FINGER_C2H2_1"/>
    <property type="match status" value="8"/>
</dbReference>
<keyword evidence="12" id="KW-1185">Reference proteome</keyword>
<keyword evidence="8" id="KW-0539">Nucleus</keyword>
<protein>
    <recommendedName>
        <fullName evidence="10">C2H2-type domain-containing protein</fullName>
    </recommendedName>
</protein>
<dbReference type="PROSITE" id="PS50157">
    <property type="entry name" value="ZINC_FINGER_C2H2_2"/>
    <property type="match status" value="10"/>
</dbReference>
<dbReference type="OrthoDB" id="654211at2759"/>
<dbReference type="Pfam" id="PF00096">
    <property type="entry name" value="zf-C2H2"/>
    <property type="match status" value="3"/>
</dbReference>
<keyword evidence="5" id="KW-0862">Zinc</keyword>
<dbReference type="AlphaFoldDB" id="A0A8S0YQW3"/>
<comment type="caution">
    <text evidence="11">The sequence shown here is derived from an EMBL/GenBank/DDBJ whole genome shotgun (WGS) entry which is preliminary data.</text>
</comment>
<keyword evidence="6" id="KW-0805">Transcription regulation</keyword>
<feature type="domain" description="C2H2-type" evidence="10">
    <location>
        <begin position="188"/>
        <end position="215"/>
    </location>
</feature>
<dbReference type="GO" id="GO:0008270">
    <property type="term" value="F:zinc ion binding"/>
    <property type="evidence" value="ECO:0007669"/>
    <property type="project" value="UniProtKB-KW"/>
</dbReference>
<feature type="domain" description="C2H2-type" evidence="10">
    <location>
        <begin position="160"/>
        <end position="187"/>
    </location>
</feature>
<feature type="domain" description="C2H2-type" evidence="10">
    <location>
        <begin position="255"/>
        <end position="283"/>
    </location>
</feature>
<dbReference type="GO" id="GO:0000978">
    <property type="term" value="F:RNA polymerase II cis-regulatory region sequence-specific DNA binding"/>
    <property type="evidence" value="ECO:0007669"/>
    <property type="project" value="TreeGrafter"/>
</dbReference>
<dbReference type="FunFam" id="3.30.160.60:FF:000145">
    <property type="entry name" value="Zinc finger protein 574"/>
    <property type="match status" value="1"/>
</dbReference>
<dbReference type="FunFam" id="3.30.160.60:FF:000340">
    <property type="entry name" value="zinc finger protein 473 isoform X1"/>
    <property type="match status" value="1"/>
</dbReference>
<dbReference type="Gene3D" id="3.30.160.60">
    <property type="entry name" value="Classic Zinc Finger"/>
    <property type="match status" value="7"/>
</dbReference>
<evidence type="ECO:0000256" key="3">
    <source>
        <dbReference type="ARBA" id="ARBA00022737"/>
    </source>
</evidence>
<dbReference type="GO" id="GO:0001227">
    <property type="term" value="F:DNA-binding transcription repressor activity, RNA polymerase II-specific"/>
    <property type="evidence" value="ECO:0007669"/>
    <property type="project" value="TreeGrafter"/>
</dbReference>
<reference evidence="11 12" key="1">
    <citation type="submission" date="2020-04" db="EMBL/GenBank/DDBJ databases">
        <authorList>
            <person name="Wallbank WR R."/>
            <person name="Pardo Diaz C."/>
            <person name="Kozak K."/>
            <person name="Martin S."/>
            <person name="Jiggins C."/>
            <person name="Moest M."/>
            <person name="Warren A I."/>
            <person name="Byers J.R.P. K."/>
            <person name="Montejo-Kovacevich G."/>
            <person name="Yen C E."/>
        </authorList>
    </citation>
    <scope>NUCLEOTIDE SEQUENCE [LARGE SCALE GENOMIC DNA]</scope>
</reference>
<accession>A0A8S0YQW3</accession>
<evidence type="ECO:0000256" key="5">
    <source>
        <dbReference type="ARBA" id="ARBA00022833"/>
    </source>
</evidence>
<evidence type="ECO:0000256" key="9">
    <source>
        <dbReference type="PROSITE-ProRule" id="PRU00042"/>
    </source>
</evidence>
<feature type="domain" description="C2H2-type" evidence="10">
    <location>
        <begin position="796"/>
        <end position="824"/>
    </location>
</feature>
<dbReference type="FunFam" id="3.30.160.60:FF:000710">
    <property type="entry name" value="Zinc finger protein 768"/>
    <property type="match status" value="1"/>
</dbReference>
<dbReference type="SMART" id="SM00355">
    <property type="entry name" value="ZnF_C2H2"/>
    <property type="match status" value="12"/>
</dbReference>
<keyword evidence="7" id="KW-0804">Transcription</keyword>
<keyword evidence="4 9" id="KW-0863">Zinc-finger</keyword>
<feature type="domain" description="C2H2-type" evidence="10">
    <location>
        <begin position="855"/>
        <end position="884"/>
    </location>
</feature>
<evidence type="ECO:0000256" key="4">
    <source>
        <dbReference type="ARBA" id="ARBA00022771"/>
    </source>
</evidence>
<feature type="domain" description="C2H2-type" evidence="10">
    <location>
        <begin position="131"/>
        <end position="159"/>
    </location>
</feature>
<feature type="domain" description="C2H2-type" evidence="10">
    <location>
        <begin position="825"/>
        <end position="854"/>
    </location>
</feature>
<dbReference type="GO" id="GO:0001817">
    <property type="term" value="P:regulation of cytokine production"/>
    <property type="evidence" value="ECO:0007669"/>
    <property type="project" value="TreeGrafter"/>
</dbReference>
<gene>
    <name evidence="11" type="ORF">APLA_LOCUS865</name>
</gene>
<dbReference type="PANTHER" id="PTHR24399">
    <property type="entry name" value="ZINC FINGER AND BTB DOMAIN-CONTAINING"/>
    <property type="match status" value="1"/>
</dbReference>
<feature type="domain" description="C2H2-type" evidence="10">
    <location>
        <begin position="606"/>
        <end position="629"/>
    </location>
</feature>
<evidence type="ECO:0000313" key="11">
    <source>
        <dbReference type="EMBL" id="CAB3222144.1"/>
    </source>
</evidence>
<keyword evidence="2" id="KW-0479">Metal-binding</keyword>
<keyword evidence="3" id="KW-0677">Repeat</keyword>
<dbReference type="EMBL" id="CADEBC010000083">
    <property type="protein sequence ID" value="CAB3222144.1"/>
    <property type="molecule type" value="Genomic_DNA"/>
</dbReference>
<evidence type="ECO:0000256" key="2">
    <source>
        <dbReference type="ARBA" id="ARBA00022723"/>
    </source>
</evidence>
<dbReference type="Proteomes" id="UP000494106">
    <property type="component" value="Unassembled WGS sequence"/>
</dbReference>
<dbReference type="InterPro" id="IPR036236">
    <property type="entry name" value="Znf_C2H2_sf"/>
</dbReference>
<dbReference type="Pfam" id="PF12874">
    <property type="entry name" value="zf-met"/>
    <property type="match status" value="1"/>
</dbReference>
<name>A0A8S0YQW3_ARCPL</name>
<feature type="domain" description="C2H2-type" evidence="10">
    <location>
        <begin position="577"/>
        <end position="599"/>
    </location>
</feature>
<evidence type="ECO:0000256" key="7">
    <source>
        <dbReference type="ARBA" id="ARBA00023163"/>
    </source>
</evidence>
<dbReference type="SUPFAM" id="SSF57667">
    <property type="entry name" value="beta-beta-alpha zinc fingers"/>
    <property type="match status" value="5"/>
</dbReference>
<dbReference type="GO" id="GO:0005654">
    <property type="term" value="C:nucleoplasm"/>
    <property type="evidence" value="ECO:0007669"/>
    <property type="project" value="TreeGrafter"/>
</dbReference>
<comment type="subcellular location">
    <subcellularLocation>
        <location evidence="1">Nucleus</location>
    </subcellularLocation>
</comment>
<dbReference type="PANTHER" id="PTHR24399:SF31">
    <property type="entry name" value="ZINC FINGER PROTEIN PLAGL1"/>
    <property type="match status" value="1"/>
</dbReference>
<evidence type="ECO:0000256" key="6">
    <source>
        <dbReference type="ARBA" id="ARBA00023015"/>
    </source>
</evidence>
<dbReference type="GO" id="GO:0001228">
    <property type="term" value="F:DNA-binding transcription activator activity, RNA polymerase II-specific"/>
    <property type="evidence" value="ECO:0007669"/>
    <property type="project" value="TreeGrafter"/>
</dbReference>
<dbReference type="GO" id="GO:0002682">
    <property type="term" value="P:regulation of immune system process"/>
    <property type="evidence" value="ECO:0007669"/>
    <property type="project" value="TreeGrafter"/>
</dbReference>
<evidence type="ECO:0000259" key="10">
    <source>
        <dbReference type="PROSITE" id="PS50157"/>
    </source>
</evidence>
<proteinExistence type="predicted"/>
<sequence>MDSNLPFFSLPFVDSETTDLEFNKLKPQESVYDVLNPGLSTHSALLGTDDVLAQFLSGDEPLEEPDLNGPTTLHCEICRKQFDNAKKYYGHLRVHSKDNLWICDKCPDQKFSTKQLLMKHSLTHKPLELIWKCPHCTMAFEALWKLQQHLFHKHLDYRPYKCDECEKAFYKPSDLKKHKDQHSDVKKYACSVCEMRFKDKSNMRRHMLIHNNEKPFCCPGCRNRFKQLASMKRHAQKCPLNKFQSEPIDKTIRRHHCRVCGVSFQYKSALLEHCVRQHSNNAAETYKEDKYQNSDANRIVDNIVDDILSAEDDYMTMSTQNEILHNVYNQNEIDNNADNLMQIELLKEMNTFQILDEELFYNDIDFDSIPPSHIFNTNTNDMDYTQDKNGEILFDFTDGKSIDQDIMNAFCHVKADLPDELLNPDVLIPKNSELENPVSVNECATIFESDVDLEASTNLAANLNQLIGENRVQYISTEHDDTFIISLNSEIDAEKLTDMLNIGVELVNNKEDESALPVVHDVVKTEQLDEPVVLKFEKPEGPVIVKIEQSENNVQPKAVNVDEKEIKVKVKNRLKIFVCRTCNKVFNKKDNYNSHRALHEPSLRAHACGVCGERFGYRSTLNKHRRLHTPVVLPAHQCHLCHNTYSAHWLVSTAPRSTSTAACTRPAARAPVPPLSQHLLCALAGEYRSTLNKHRRLHTPVVLPAHQCHLCHNTYSAHWLVSTAPRSTSIAACTRPQCCPRTSATSVTTPTLRTGCAARAPVPPLSQHLLCALAGEYRSTLNKHRRLHTPVVLPAHQCHLCHNTYSAHWLLKTHLSRDHEGLTPHVCDHAGCGKKFYKKSDLVVHKRYHTGERPYACAVCARSFPHVSHLRRHARAASCNTLAPKTEVQKPACSGACKVRSKRMKTDAVILAVS</sequence>
<evidence type="ECO:0000256" key="1">
    <source>
        <dbReference type="ARBA" id="ARBA00004123"/>
    </source>
</evidence>
<feature type="domain" description="C2H2-type" evidence="10">
    <location>
        <begin position="73"/>
        <end position="100"/>
    </location>
</feature>
<dbReference type="FunFam" id="3.30.160.60:FF:000072">
    <property type="entry name" value="zinc finger protein 143 isoform X1"/>
    <property type="match status" value="1"/>
</dbReference>
<evidence type="ECO:0000313" key="12">
    <source>
        <dbReference type="Proteomes" id="UP000494106"/>
    </source>
</evidence>
<organism evidence="11 12">
    <name type="scientific">Arctia plantaginis</name>
    <name type="common">Wood tiger moth</name>
    <name type="synonym">Phalaena plantaginis</name>
    <dbReference type="NCBI Taxonomy" id="874455"/>
    <lineage>
        <taxon>Eukaryota</taxon>
        <taxon>Metazoa</taxon>
        <taxon>Ecdysozoa</taxon>
        <taxon>Arthropoda</taxon>
        <taxon>Hexapoda</taxon>
        <taxon>Insecta</taxon>
        <taxon>Pterygota</taxon>
        <taxon>Neoptera</taxon>
        <taxon>Endopterygota</taxon>
        <taxon>Lepidoptera</taxon>
        <taxon>Glossata</taxon>
        <taxon>Ditrysia</taxon>
        <taxon>Noctuoidea</taxon>
        <taxon>Erebidae</taxon>
        <taxon>Arctiinae</taxon>
        <taxon>Arctia</taxon>
    </lineage>
</organism>